<keyword evidence="2" id="KW-1185">Reference proteome</keyword>
<dbReference type="Proteomes" id="UP000011682">
    <property type="component" value="Unassembled WGS sequence"/>
</dbReference>
<evidence type="ECO:0000313" key="1">
    <source>
        <dbReference type="EMBL" id="EPX63247.1"/>
    </source>
</evidence>
<dbReference type="OrthoDB" id="5524457at2"/>
<comment type="caution">
    <text evidence="1">The sequence shown here is derived from an EMBL/GenBank/DDBJ whole genome shotgun (WGS) entry which is preliminary data.</text>
</comment>
<name>S9PL99_CYSF2</name>
<proteinExistence type="predicted"/>
<dbReference type="AlphaFoldDB" id="S9PL99"/>
<gene>
    <name evidence="1" type="ORF">D187_005652</name>
</gene>
<dbReference type="EMBL" id="ANAH02000005">
    <property type="protein sequence ID" value="EPX63247.1"/>
    <property type="molecule type" value="Genomic_DNA"/>
</dbReference>
<dbReference type="RefSeq" id="WP_002628206.1">
    <property type="nucleotide sequence ID" value="NZ_ANAH02000005.1"/>
</dbReference>
<organism evidence="1 2">
    <name type="scientific">Cystobacter fuscus (strain ATCC 25194 / DSM 2262 / NBRC 100088 / M29)</name>
    <dbReference type="NCBI Taxonomy" id="1242864"/>
    <lineage>
        <taxon>Bacteria</taxon>
        <taxon>Pseudomonadati</taxon>
        <taxon>Myxococcota</taxon>
        <taxon>Myxococcia</taxon>
        <taxon>Myxococcales</taxon>
        <taxon>Cystobacterineae</taxon>
        <taxon>Archangiaceae</taxon>
        <taxon>Cystobacter</taxon>
    </lineage>
</organism>
<protein>
    <submittedName>
        <fullName evidence="1">Uncharacterized protein</fullName>
    </submittedName>
</protein>
<accession>S9PL99</accession>
<sequence>MTLNPTLSAVSSRSTRGNPFNVAFADLYLQLLSPRGPGGNRIQKLGIAAATPDAAPGGDGALEQCLSQLLGREVRLSEPQRHAFKRLAELPELATLSPWSNQVRHEEVKEMVSASSLYDIYLALLKPDGGLMKRFKAVQAAAALYEPGTPGSGDTLEQELSRLVGRPVRLSEPQLRCFKELLVDEPAFAHIAPWEDLTASW</sequence>
<evidence type="ECO:0000313" key="2">
    <source>
        <dbReference type="Proteomes" id="UP000011682"/>
    </source>
</evidence>
<reference evidence="1" key="1">
    <citation type="submission" date="2013-05" db="EMBL/GenBank/DDBJ databases">
        <title>Genome assembly of Cystobacter fuscus DSM 2262.</title>
        <authorList>
            <person name="Sharma G."/>
            <person name="Khatri I."/>
            <person name="Kaur C."/>
            <person name="Mayilraj S."/>
            <person name="Subramanian S."/>
        </authorList>
    </citation>
    <scope>NUCLEOTIDE SEQUENCE [LARGE SCALE GENOMIC DNA]</scope>
    <source>
        <strain evidence="1">DSM 2262</strain>
    </source>
</reference>